<dbReference type="Pfam" id="PF08282">
    <property type="entry name" value="Hydrolase_3"/>
    <property type="match status" value="1"/>
</dbReference>
<comment type="caution">
    <text evidence="1">The sequence shown here is derived from an EMBL/GenBank/DDBJ whole genome shotgun (WGS) entry which is preliminary data.</text>
</comment>
<keyword evidence="2" id="KW-1185">Reference proteome</keyword>
<dbReference type="GO" id="GO:0140326">
    <property type="term" value="F:ATPase-coupled intramembrane lipid transporter activity"/>
    <property type="evidence" value="ECO:0007669"/>
    <property type="project" value="TreeGrafter"/>
</dbReference>
<organism evidence="1 2">
    <name type="scientific">Trifolium medium</name>
    <dbReference type="NCBI Taxonomy" id="97028"/>
    <lineage>
        <taxon>Eukaryota</taxon>
        <taxon>Viridiplantae</taxon>
        <taxon>Streptophyta</taxon>
        <taxon>Embryophyta</taxon>
        <taxon>Tracheophyta</taxon>
        <taxon>Spermatophyta</taxon>
        <taxon>Magnoliopsida</taxon>
        <taxon>eudicotyledons</taxon>
        <taxon>Gunneridae</taxon>
        <taxon>Pentapetalae</taxon>
        <taxon>rosids</taxon>
        <taxon>fabids</taxon>
        <taxon>Fabales</taxon>
        <taxon>Fabaceae</taxon>
        <taxon>Papilionoideae</taxon>
        <taxon>50 kb inversion clade</taxon>
        <taxon>NPAAA clade</taxon>
        <taxon>Hologalegina</taxon>
        <taxon>IRL clade</taxon>
        <taxon>Trifolieae</taxon>
        <taxon>Trifolium</taxon>
    </lineage>
</organism>
<proteinExistence type="predicted"/>
<accession>A0A392QID4</accession>
<dbReference type="Gene3D" id="3.40.50.1000">
    <property type="entry name" value="HAD superfamily/HAD-like"/>
    <property type="match status" value="1"/>
</dbReference>
<reference evidence="1 2" key="1">
    <citation type="journal article" date="2018" name="Front. Plant Sci.">
        <title>Red Clover (Trifolium pratense) and Zigzag Clover (T. medium) - A Picture of Genomic Similarities and Differences.</title>
        <authorList>
            <person name="Dluhosova J."/>
            <person name="Istvanek J."/>
            <person name="Nedelnik J."/>
            <person name="Repkova J."/>
        </authorList>
    </citation>
    <scope>NUCLEOTIDE SEQUENCE [LARGE SCALE GENOMIC DNA]</scope>
    <source>
        <strain evidence="2">cv. 10/8</strain>
        <tissue evidence="1">Leaf</tissue>
    </source>
</reference>
<dbReference type="SUPFAM" id="SSF56784">
    <property type="entry name" value="HAD-like"/>
    <property type="match status" value="1"/>
</dbReference>
<evidence type="ECO:0000313" key="2">
    <source>
        <dbReference type="Proteomes" id="UP000265520"/>
    </source>
</evidence>
<dbReference type="Proteomes" id="UP000265520">
    <property type="component" value="Unassembled WGS sequence"/>
</dbReference>
<dbReference type="GO" id="GO:0005886">
    <property type="term" value="C:plasma membrane"/>
    <property type="evidence" value="ECO:0007669"/>
    <property type="project" value="TreeGrafter"/>
</dbReference>
<dbReference type="InterPro" id="IPR036412">
    <property type="entry name" value="HAD-like_sf"/>
</dbReference>
<evidence type="ECO:0000313" key="1">
    <source>
        <dbReference type="EMBL" id="MCI24143.1"/>
    </source>
</evidence>
<name>A0A392QID4_9FABA</name>
<dbReference type="PANTHER" id="PTHR24092">
    <property type="entry name" value="PROBABLE PHOSPHOLIPID-TRANSPORTING ATPASE"/>
    <property type="match status" value="1"/>
</dbReference>
<dbReference type="GO" id="GO:0045332">
    <property type="term" value="P:phospholipid translocation"/>
    <property type="evidence" value="ECO:0007669"/>
    <property type="project" value="TreeGrafter"/>
</dbReference>
<dbReference type="PANTHER" id="PTHR24092:SF165">
    <property type="entry name" value="PHOSPHOLIPID-TRANSPORTING ATPASE 8-RELATED"/>
    <property type="match status" value="1"/>
</dbReference>
<dbReference type="AlphaFoldDB" id="A0A392QID4"/>
<protein>
    <submittedName>
        <fullName evidence="1">Phospholipid-transporting ATPase 8-like</fullName>
    </submittedName>
</protein>
<dbReference type="InterPro" id="IPR023214">
    <property type="entry name" value="HAD_sf"/>
</dbReference>
<dbReference type="EMBL" id="LXQA010139792">
    <property type="protein sequence ID" value="MCI24143.1"/>
    <property type="molecule type" value="Genomic_DNA"/>
</dbReference>
<sequence length="42" mass="4278">METGKTTLSIGDGANDVGMLQEADIGVGISGAEGMQVRYAFS</sequence>